<dbReference type="AlphaFoldDB" id="A0A0A2N344"/>
<dbReference type="NCBIfam" id="TIGR01549">
    <property type="entry name" value="HAD-SF-IA-v1"/>
    <property type="match status" value="1"/>
</dbReference>
<dbReference type="NCBIfam" id="TIGR01509">
    <property type="entry name" value="HAD-SF-IA-v3"/>
    <property type="match status" value="1"/>
</dbReference>
<dbReference type="PANTHER" id="PTHR46193:SF18">
    <property type="entry name" value="HEXITOL PHOSPHATASE B"/>
    <property type="match status" value="1"/>
</dbReference>
<reference evidence="6 7" key="1">
    <citation type="submission" date="2013-09" db="EMBL/GenBank/DDBJ databases">
        <authorList>
            <person name="Zeng Z."/>
            <person name="Chen C."/>
        </authorList>
    </citation>
    <scope>NUCLEOTIDE SEQUENCE [LARGE SCALE GENOMIC DNA]</scope>
    <source>
        <strain evidence="6 7">WB 4.1-42</strain>
    </source>
</reference>
<dbReference type="PRINTS" id="PR00413">
    <property type="entry name" value="HADHALOGNASE"/>
</dbReference>
<evidence type="ECO:0000313" key="6">
    <source>
        <dbReference type="EMBL" id="KGO94880.1"/>
    </source>
</evidence>
<dbReference type="SFLD" id="SFLDG01135">
    <property type="entry name" value="C1.5.6:_HAD__Beta-PGM__Phospha"/>
    <property type="match status" value="1"/>
</dbReference>
<keyword evidence="5" id="KW-0119">Carbohydrate metabolism</keyword>
<dbReference type="GO" id="GO:0005524">
    <property type="term" value="F:ATP binding"/>
    <property type="evidence" value="ECO:0007669"/>
    <property type="project" value="UniProtKB-KW"/>
</dbReference>
<protein>
    <submittedName>
        <fullName evidence="6">ABC transporter ATP-binding protein</fullName>
    </submittedName>
</protein>
<dbReference type="SFLD" id="SFLDS00003">
    <property type="entry name" value="Haloacid_Dehalogenase"/>
    <property type="match status" value="1"/>
</dbReference>
<dbReference type="InterPro" id="IPR041492">
    <property type="entry name" value="HAD_2"/>
</dbReference>
<dbReference type="SUPFAM" id="SSF56784">
    <property type="entry name" value="HAD-like"/>
    <property type="match status" value="1"/>
</dbReference>
<dbReference type="eggNOG" id="COG0637">
    <property type="taxonomic scope" value="Bacteria"/>
</dbReference>
<comment type="caution">
    <text evidence="6">The sequence shown here is derived from an EMBL/GenBank/DDBJ whole genome shotgun (WGS) entry which is preliminary data.</text>
</comment>
<dbReference type="STRING" id="1121898.GCA_000422725_00840"/>
<comment type="similarity">
    <text evidence="2">Belongs to the HAD-like hydrolase superfamily. CbbY/CbbZ/Gph/YieH family.</text>
</comment>
<evidence type="ECO:0000313" key="7">
    <source>
        <dbReference type="Proteomes" id="UP000030111"/>
    </source>
</evidence>
<dbReference type="Gene3D" id="3.40.50.1000">
    <property type="entry name" value="HAD superfamily/HAD-like"/>
    <property type="match status" value="1"/>
</dbReference>
<dbReference type="Pfam" id="PF13419">
    <property type="entry name" value="HAD_2"/>
    <property type="match status" value="1"/>
</dbReference>
<evidence type="ECO:0000256" key="3">
    <source>
        <dbReference type="ARBA" id="ARBA00022723"/>
    </source>
</evidence>
<keyword evidence="3" id="KW-0479">Metal-binding</keyword>
<keyword evidence="6" id="KW-0067">ATP-binding</keyword>
<dbReference type="SFLD" id="SFLDG01129">
    <property type="entry name" value="C1.5:_HAD__Beta-PGM__Phosphata"/>
    <property type="match status" value="1"/>
</dbReference>
<dbReference type="PANTHER" id="PTHR46193">
    <property type="entry name" value="6-PHOSPHOGLUCONATE PHOSPHATASE"/>
    <property type="match status" value="1"/>
</dbReference>
<dbReference type="InterPro" id="IPR006439">
    <property type="entry name" value="HAD-SF_hydro_IA"/>
</dbReference>
<evidence type="ECO:0000256" key="1">
    <source>
        <dbReference type="ARBA" id="ARBA00001946"/>
    </source>
</evidence>
<keyword evidence="4" id="KW-0460">Magnesium</keyword>
<dbReference type="GO" id="GO:0046872">
    <property type="term" value="F:metal ion binding"/>
    <property type="evidence" value="ECO:0007669"/>
    <property type="project" value="UniProtKB-KW"/>
</dbReference>
<evidence type="ECO:0000256" key="2">
    <source>
        <dbReference type="ARBA" id="ARBA00006171"/>
    </source>
</evidence>
<dbReference type="OrthoDB" id="9797743at2"/>
<dbReference type="Proteomes" id="UP000030111">
    <property type="component" value="Unassembled WGS sequence"/>
</dbReference>
<keyword evidence="7" id="KW-1185">Reference proteome</keyword>
<gene>
    <name evidence="6" type="ORF">Q766_01835</name>
</gene>
<dbReference type="InterPro" id="IPR036412">
    <property type="entry name" value="HAD-like_sf"/>
</dbReference>
<accession>A0A0A2N344</accession>
<dbReference type="GO" id="GO:0003824">
    <property type="term" value="F:catalytic activity"/>
    <property type="evidence" value="ECO:0007669"/>
    <property type="project" value="UniProtKB-ARBA"/>
</dbReference>
<dbReference type="InterPro" id="IPR023198">
    <property type="entry name" value="PGP-like_dom2"/>
</dbReference>
<dbReference type="Gene3D" id="1.10.150.240">
    <property type="entry name" value="Putative phosphatase, domain 2"/>
    <property type="match status" value="1"/>
</dbReference>
<dbReference type="CDD" id="cd16423">
    <property type="entry name" value="HAD_BPGM-like"/>
    <property type="match status" value="1"/>
</dbReference>
<keyword evidence="6" id="KW-0547">Nucleotide-binding</keyword>
<proteinExistence type="inferred from homology"/>
<comment type="cofactor">
    <cofactor evidence="1">
        <name>Mg(2+)</name>
        <dbReference type="ChEBI" id="CHEBI:18420"/>
    </cofactor>
</comment>
<evidence type="ECO:0000256" key="5">
    <source>
        <dbReference type="ARBA" id="ARBA00023277"/>
    </source>
</evidence>
<sequence>MKKAVIFDMDGVLVDTEPIGYKASTAMYKSLNITVPDDVYATFIGSSDRNNMQRLKELYNLEHTREQLLDERYKHYYEVFDKADDLELMPGAKALIEDLHSNGMKLILASSATKRKIGKVFTRFGLHHYFDAIISGEDFEYSKPNPAIFLEAVAKSGFTKEECVIIEDSTNGIKAAKAAGVYCIGYKNNGHSTQDTSEADIVITNFASLSYSKIRDII</sequence>
<name>A0A0A2N344_9FLAO</name>
<dbReference type="InterPro" id="IPR023214">
    <property type="entry name" value="HAD_sf"/>
</dbReference>
<dbReference type="EMBL" id="JRLY01000001">
    <property type="protein sequence ID" value="KGO94880.1"/>
    <property type="molecule type" value="Genomic_DNA"/>
</dbReference>
<organism evidence="6 7">
    <name type="scientific">Flavobacterium subsaxonicum WB 4.1-42 = DSM 21790</name>
    <dbReference type="NCBI Taxonomy" id="1121898"/>
    <lineage>
        <taxon>Bacteria</taxon>
        <taxon>Pseudomonadati</taxon>
        <taxon>Bacteroidota</taxon>
        <taxon>Flavobacteriia</taxon>
        <taxon>Flavobacteriales</taxon>
        <taxon>Flavobacteriaceae</taxon>
        <taxon>Flavobacterium</taxon>
    </lineage>
</organism>
<evidence type="ECO:0000256" key="4">
    <source>
        <dbReference type="ARBA" id="ARBA00022842"/>
    </source>
</evidence>
<dbReference type="RefSeq" id="WP_026992260.1">
    <property type="nucleotide sequence ID" value="NZ_JRLY01000001.1"/>
</dbReference>
<dbReference type="InterPro" id="IPR051600">
    <property type="entry name" value="Beta-PGM-like"/>
</dbReference>